<dbReference type="Proteomes" id="UP001177003">
    <property type="component" value="Chromosome 5"/>
</dbReference>
<sequence>MALRIKVYAKLSIMSIIQRKRKDASENQEIPLCSQNLCLFIILMGLTYLMLNQSKKRCRIFGEHPQHLSIRLHFQQVPQKDIYPWSLHVIFIKIDAHRSPLAALPGILVATSSDQRKDLIQLLHQKTIIRAAGSKTICRGPCPRSFHSSFRKILFCDKICPGNNFLTLADDHGQSQSQGQAIRDAMVSQKEKKLLIFCLSLTERDSSLKRLHNRGSVLFPNLPLLSHQPGTAIVGISGPHRRGNLFVSPSLIGELQWGVHYICIVVGLIIGLKKVWVGVLALNITFFHLPLSTHSLNALQKQPEIHPHLCDSAPLRPKHVYNSKKLSTSLFQFL</sequence>
<gene>
    <name evidence="2" type="ORF">LSALG_LOCUS27260</name>
</gene>
<protein>
    <submittedName>
        <fullName evidence="2">Uncharacterized protein</fullName>
    </submittedName>
</protein>
<evidence type="ECO:0000313" key="2">
    <source>
        <dbReference type="EMBL" id="CAI9287925.1"/>
    </source>
</evidence>
<feature type="transmembrane region" description="Helical" evidence="1">
    <location>
        <begin position="30"/>
        <end position="51"/>
    </location>
</feature>
<name>A0AA35Z8M6_LACSI</name>
<reference evidence="2" key="1">
    <citation type="submission" date="2023-04" db="EMBL/GenBank/DDBJ databases">
        <authorList>
            <person name="Vijverberg K."/>
            <person name="Xiong W."/>
            <person name="Schranz E."/>
        </authorList>
    </citation>
    <scope>NUCLEOTIDE SEQUENCE</scope>
</reference>
<organism evidence="2 3">
    <name type="scientific">Lactuca saligna</name>
    <name type="common">Willowleaf lettuce</name>
    <dbReference type="NCBI Taxonomy" id="75948"/>
    <lineage>
        <taxon>Eukaryota</taxon>
        <taxon>Viridiplantae</taxon>
        <taxon>Streptophyta</taxon>
        <taxon>Embryophyta</taxon>
        <taxon>Tracheophyta</taxon>
        <taxon>Spermatophyta</taxon>
        <taxon>Magnoliopsida</taxon>
        <taxon>eudicotyledons</taxon>
        <taxon>Gunneridae</taxon>
        <taxon>Pentapetalae</taxon>
        <taxon>asterids</taxon>
        <taxon>campanulids</taxon>
        <taxon>Asterales</taxon>
        <taxon>Asteraceae</taxon>
        <taxon>Cichorioideae</taxon>
        <taxon>Cichorieae</taxon>
        <taxon>Lactucinae</taxon>
        <taxon>Lactuca</taxon>
    </lineage>
</organism>
<proteinExistence type="predicted"/>
<keyword evidence="1" id="KW-1133">Transmembrane helix</keyword>
<evidence type="ECO:0000256" key="1">
    <source>
        <dbReference type="SAM" id="Phobius"/>
    </source>
</evidence>
<dbReference type="EMBL" id="OX465081">
    <property type="protein sequence ID" value="CAI9287925.1"/>
    <property type="molecule type" value="Genomic_DNA"/>
</dbReference>
<keyword evidence="1" id="KW-0472">Membrane</keyword>
<accession>A0AA35Z8M6</accession>
<evidence type="ECO:0000313" key="3">
    <source>
        <dbReference type="Proteomes" id="UP001177003"/>
    </source>
</evidence>
<keyword evidence="1" id="KW-0812">Transmembrane</keyword>
<keyword evidence="3" id="KW-1185">Reference proteome</keyword>
<dbReference type="AlphaFoldDB" id="A0AA35Z8M6"/>